<gene>
    <name evidence="2" type="ORF">WAB15_00455</name>
</gene>
<sequence>MAVLLPVLVIGGVFLIFSIERATPEGYPDVKPESMARRVTGYSKGAFAALGLDRTLQPNVYDMRKGDENTLDSDFCYPDGVESIADQAEEGAYRLYHRWSVGKVAPREGSSALRSLRDHLTSTGWRITESGVGEQRHERTLKAERDGGYTIALTWEADRRRLSGGSSAPCATNPDWKESDGRYAEPSVGRPPVLTGRASK</sequence>
<evidence type="ECO:0000313" key="2">
    <source>
        <dbReference type="EMBL" id="WXK74583.1"/>
    </source>
</evidence>
<name>A0ABZ2QH13_9ACTN</name>
<evidence type="ECO:0000313" key="3">
    <source>
        <dbReference type="Proteomes" id="UP001626628"/>
    </source>
</evidence>
<accession>A0ABZ2QH13</accession>
<dbReference type="Proteomes" id="UP001626628">
    <property type="component" value="Chromosome"/>
</dbReference>
<evidence type="ECO:0000256" key="1">
    <source>
        <dbReference type="SAM" id="MobiDB-lite"/>
    </source>
</evidence>
<feature type="region of interest" description="Disordered" evidence="1">
    <location>
        <begin position="162"/>
        <end position="200"/>
    </location>
</feature>
<organism evidence="2 3">
    <name type="scientific">Streptomyces sirii</name>
    <dbReference type="NCBI Taxonomy" id="3127701"/>
    <lineage>
        <taxon>Bacteria</taxon>
        <taxon>Bacillati</taxon>
        <taxon>Actinomycetota</taxon>
        <taxon>Actinomycetes</taxon>
        <taxon>Kitasatosporales</taxon>
        <taxon>Streptomycetaceae</taxon>
        <taxon>Streptomyces</taxon>
    </lineage>
</organism>
<protein>
    <submittedName>
        <fullName evidence="2">Uncharacterized protein</fullName>
    </submittedName>
</protein>
<keyword evidence="3" id="KW-1185">Reference proteome</keyword>
<dbReference type="RefSeq" id="WP_407284832.1">
    <property type="nucleotide sequence ID" value="NZ_CP147982.1"/>
</dbReference>
<reference evidence="2 3" key="1">
    <citation type="submission" date="2024-03" db="EMBL/GenBank/DDBJ databases">
        <title>The complete genome of Streptomyces sirii sp.nov.</title>
        <authorList>
            <person name="Zakalyukina Y.V."/>
            <person name="Belik A.R."/>
            <person name="Biryukov M.V."/>
            <person name="Baturina O.A."/>
            <person name="Kabilov M.R."/>
        </authorList>
    </citation>
    <scope>NUCLEOTIDE SEQUENCE [LARGE SCALE GENOMIC DNA]</scope>
    <source>
        <strain evidence="2 3">BP-8</strain>
    </source>
</reference>
<proteinExistence type="predicted"/>
<dbReference type="EMBL" id="CP147982">
    <property type="protein sequence ID" value="WXK74583.1"/>
    <property type="molecule type" value="Genomic_DNA"/>
</dbReference>